<dbReference type="InterPro" id="IPR052032">
    <property type="entry name" value="ATP-dep_AA_Ligase"/>
</dbReference>
<sequence>MSTATPPRTAHVLVVDPVSTGRMYAPLLLAAGATVSEVLTPRSARLGRPPAHPGLSHRVVLADGVEVGDVVERCRTWGVDRVVAGSEPGVPLVALLDRALRGVELPAAGGRALYDKAATAQALERDGVPALASAALSSLEQGDAFFDEFDFTTGSLVLKPTVSAGSVGVVRVDSAPAAARALRGLLGGSSSFGEPVDLVLAQEFIGGEEYVVDTYSYGGRHTVANVCVYTKVLSRAGHFVYRGVRWLPPDAPEVRQVVDHTRAVLDAVGRTDGCTHLEIIADGDRLRLIDLGARAHGAGHPEKTYLLTGDSQVHREVAHLVHGTVPPDDYTLARRGRIVFFDREERSVVVREDPAAAFDGVPAVESLTLLVQPGDVVPPTVDLADGLAIGMCFLVADSEHELDAAEEQVRHVVDGLFAPVP</sequence>
<gene>
    <name evidence="6" type="ORF">Cph01nite_27390</name>
</gene>
<keyword evidence="3 4" id="KW-0067">ATP-binding</keyword>
<comment type="caution">
    <text evidence="6">The sequence shown here is derived from an EMBL/GenBank/DDBJ whole genome shotgun (WGS) entry which is preliminary data.</text>
</comment>
<dbReference type="SUPFAM" id="SSF56059">
    <property type="entry name" value="Glutathione synthetase ATP-binding domain-like"/>
    <property type="match status" value="1"/>
</dbReference>
<protein>
    <recommendedName>
        <fullName evidence="5">ATP-grasp domain-containing protein</fullName>
    </recommendedName>
</protein>
<dbReference type="PANTHER" id="PTHR43585:SF2">
    <property type="entry name" value="ATP-GRASP ENZYME FSQD"/>
    <property type="match status" value="1"/>
</dbReference>
<evidence type="ECO:0000313" key="6">
    <source>
        <dbReference type="EMBL" id="GIG40977.1"/>
    </source>
</evidence>
<dbReference type="InterPro" id="IPR011761">
    <property type="entry name" value="ATP-grasp"/>
</dbReference>
<dbReference type="RefSeq" id="WP_203675154.1">
    <property type="nucleotide sequence ID" value="NZ_BONP01000018.1"/>
</dbReference>
<evidence type="ECO:0000313" key="7">
    <source>
        <dbReference type="Proteomes" id="UP000614741"/>
    </source>
</evidence>
<keyword evidence="2 4" id="KW-0547">Nucleotide-binding</keyword>
<keyword evidence="7" id="KW-1185">Reference proteome</keyword>
<dbReference type="PANTHER" id="PTHR43585">
    <property type="entry name" value="FUMIPYRROLE BIOSYNTHESIS PROTEIN C"/>
    <property type="match status" value="1"/>
</dbReference>
<dbReference type="Pfam" id="PF13535">
    <property type="entry name" value="ATP-grasp_4"/>
    <property type="match status" value="1"/>
</dbReference>
<feature type="domain" description="ATP-grasp" evidence="5">
    <location>
        <begin position="120"/>
        <end position="321"/>
    </location>
</feature>
<keyword evidence="1" id="KW-0436">Ligase</keyword>
<dbReference type="EMBL" id="BONP01000018">
    <property type="protein sequence ID" value="GIG40977.1"/>
    <property type="molecule type" value="Genomic_DNA"/>
</dbReference>
<dbReference type="Proteomes" id="UP000614741">
    <property type="component" value="Unassembled WGS sequence"/>
</dbReference>
<proteinExistence type="predicted"/>
<evidence type="ECO:0000256" key="1">
    <source>
        <dbReference type="ARBA" id="ARBA00022598"/>
    </source>
</evidence>
<evidence type="ECO:0000256" key="4">
    <source>
        <dbReference type="PROSITE-ProRule" id="PRU00409"/>
    </source>
</evidence>
<name>A0ABQ4DNP9_9CELL</name>
<accession>A0ABQ4DNP9</accession>
<evidence type="ECO:0000256" key="3">
    <source>
        <dbReference type="ARBA" id="ARBA00022840"/>
    </source>
</evidence>
<evidence type="ECO:0000259" key="5">
    <source>
        <dbReference type="PROSITE" id="PS50975"/>
    </source>
</evidence>
<organism evidence="6 7">
    <name type="scientific">Cellulomonas phragmiteti</name>
    <dbReference type="NCBI Taxonomy" id="478780"/>
    <lineage>
        <taxon>Bacteria</taxon>
        <taxon>Bacillati</taxon>
        <taxon>Actinomycetota</taxon>
        <taxon>Actinomycetes</taxon>
        <taxon>Micrococcales</taxon>
        <taxon>Cellulomonadaceae</taxon>
        <taxon>Cellulomonas</taxon>
    </lineage>
</organism>
<dbReference type="PROSITE" id="PS50975">
    <property type="entry name" value="ATP_GRASP"/>
    <property type="match status" value="1"/>
</dbReference>
<dbReference type="Gene3D" id="3.30.470.20">
    <property type="entry name" value="ATP-grasp fold, B domain"/>
    <property type="match status" value="1"/>
</dbReference>
<reference evidence="6 7" key="1">
    <citation type="submission" date="2021-01" db="EMBL/GenBank/DDBJ databases">
        <title>Whole genome shotgun sequence of Cellulomonas phragmiteti NBRC 110785.</title>
        <authorList>
            <person name="Komaki H."/>
            <person name="Tamura T."/>
        </authorList>
    </citation>
    <scope>NUCLEOTIDE SEQUENCE [LARGE SCALE GENOMIC DNA]</scope>
    <source>
        <strain evidence="6 7">NBRC 110785</strain>
    </source>
</reference>
<evidence type="ECO:0000256" key="2">
    <source>
        <dbReference type="ARBA" id="ARBA00022741"/>
    </source>
</evidence>